<dbReference type="EMBL" id="OIVN01000498">
    <property type="protein sequence ID" value="SPC81161.1"/>
    <property type="molecule type" value="Genomic_DNA"/>
</dbReference>
<dbReference type="PROSITE" id="PS51257">
    <property type="entry name" value="PROKAR_LIPOPROTEIN"/>
    <property type="match status" value="1"/>
</dbReference>
<dbReference type="AlphaFoldDB" id="A0A2N9F2P2"/>
<sequence>MVLRRLTPPHRRLTPPHLTASFSCLWPRGAPSPLGEGDRDRNGQISPCGPPFPFSLFSSFCSVLIGTRRATTSTFCFLAFFSGLVQKGFAGAQGWLESLVVYLPFDSEIESYCRWRDLQFIKAPSYGEPQNPNRMASDAMDYPIRLPCCLLVWEFGFKPFIYLDISSSCCSCDLRDYNQA</sequence>
<organism evidence="1">
    <name type="scientific">Fagus sylvatica</name>
    <name type="common">Beechnut</name>
    <dbReference type="NCBI Taxonomy" id="28930"/>
    <lineage>
        <taxon>Eukaryota</taxon>
        <taxon>Viridiplantae</taxon>
        <taxon>Streptophyta</taxon>
        <taxon>Embryophyta</taxon>
        <taxon>Tracheophyta</taxon>
        <taxon>Spermatophyta</taxon>
        <taxon>Magnoliopsida</taxon>
        <taxon>eudicotyledons</taxon>
        <taxon>Gunneridae</taxon>
        <taxon>Pentapetalae</taxon>
        <taxon>rosids</taxon>
        <taxon>fabids</taxon>
        <taxon>Fagales</taxon>
        <taxon>Fagaceae</taxon>
        <taxon>Fagus</taxon>
    </lineage>
</organism>
<reference evidence="1" key="1">
    <citation type="submission" date="2018-02" db="EMBL/GenBank/DDBJ databases">
        <authorList>
            <person name="Cohen D.B."/>
            <person name="Kent A.D."/>
        </authorList>
    </citation>
    <scope>NUCLEOTIDE SEQUENCE</scope>
</reference>
<protein>
    <submittedName>
        <fullName evidence="1">Uncharacterized protein</fullName>
    </submittedName>
</protein>
<accession>A0A2N9F2P2</accession>
<evidence type="ECO:0000313" key="1">
    <source>
        <dbReference type="EMBL" id="SPC81161.1"/>
    </source>
</evidence>
<proteinExistence type="predicted"/>
<gene>
    <name evidence="1" type="ORF">FSB_LOCUS9043</name>
</gene>
<name>A0A2N9F2P2_FAGSY</name>